<dbReference type="EMBL" id="CYXM01000005">
    <property type="protein sequence ID" value="CUM95498.1"/>
    <property type="molecule type" value="Genomic_DNA"/>
</dbReference>
<dbReference type="InterPro" id="IPR000385">
    <property type="entry name" value="MoaA_NifB_PqqE_Fe-S-bd_CS"/>
</dbReference>
<dbReference type="InterPro" id="IPR024001">
    <property type="entry name" value="Cys-rich_pep_rSAM_mat_CcpM"/>
</dbReference>
<keyword evidence="5" id="KW-0408">Iron</keyword>
<dbReference type="RefSeq" id="WP_055195762.1">
    <property type="nucleotide sequence ID" value="NZ_CP143947.1"/>
</dbReference>
<dbReference type="Gene3D" id="3.20.20.70">
    <property type="entry name" value="Aldolase class I"/>
    <property type="match status" value="1"/>
</dbReference>
<dbReference type="NCBIfam" id="TIGR04068">
    <property type="entry name" value="rSAM_ocin_clost"/>
    <property type="match status" value="1"/>
</dbReference>
<evidence type="ECO:0000259" key="8">
    <source>
        <dbReference type="Pfam" id="PF04055"/>
    </source>
</evidence>
<dbReference type="InterPro" id="IPR023867">
    <property type="entry name" value="Sulphatase_maturase_rSAM"/>
</dbReference>
<dbReference type="InterPro" id="IPR023885">
    <property type="entry name" value="4Fe4S-binding_SPASM_dom"/>
</dbReference>
<evidence type="ECO:0000256" key="7">
    <source>
        <dbReference type="ARBA" id="ARBA00023601"/>
    </source>
</evidence>
<feature type="domain" description="Radical SAM core" evidence="8">
    <location>
        <begin position="98"/>
        <end position="258"/>
    </location>
</feature>
<evidence type="ECO:0000256" key="5">
    <source>
        <dbReference type="ARBA" id="ARBA00023004"/>
    </source>
</evidence>
<keyword evidence="9" id="KW-0560">Oxidoreductase</keyword>
<organism evidence="9 10">
    <name type="scientific">Agathobacter rectalis</name>
    <dbReference type="NCBI Taxonomy" id="39491"/>
    <lineage>
        <taxon>Bacteria</taxon>
        <taxon>Bacillati</taxon>
        <taxon>Bacillota</taxon>
        <taxon>Clostridia</taxon>
        <taxon>Lachnospirales</taxon>
        <taxon>Lachnospiraceae</taxon>
        <taxon>Agathobacter</taxon>
    </lineage>
</organism>
<name>A0A173T2F5_9FIRM</name>
<proteinExistence type="inferred from homology"/>
<evidence type="ECO:0000256" key="6">
    <source>
        <dbReference type="ARBA" id="ARBA00023014"/>
    </source>
</evidence>
<evidence type="ECO:0000256" key="1">
    <source>
        <dbReference type="ARBA" id="ARBA00001966"/>
    </source>
</evidence>
<protein>
    <submittedName>
        <fullName evidence="9">Anaerobic sulfatase-maturating enzyme</fullName>
        <ecNumber evidence="9">1.1.99.-</ecNumber>
    </submittedName>
</protein>
<dbReference type="CDD" id="cd01335">
    <property type="entry name" value="Radical_SAM"/>
    <property type="match status" value="1"/>
</dbReference>
<keyword evidence="2" id="KW-0004">4Fe-4S</keyword>
<dbReference type="SUPFAM" id="SSF102114">
    <property type="entry name" value="Radical SAM enzymes"/>
    <property type="match status" value="1"/>
</dbReference>
<gene>
    <name evidence="9" type="primary">chuR_1</name>
    <name evidence="9" type="ORF">ERS852580_01306</name>
</gene>
<evidence type="ECO:0000256" key="4">
    <source>
        <dbReference type="ARBA" id="ARBA00022723"/>
    </source>
</evidence>
<dbReference type="EC" id="1.1.99.-" evidence="9"/>
<keyword evidence="3" id="KW-0949">S-adenosyl-L-methionine</keyword>
<dbReference type="Pfam" id="PF04055">
    <property type="entry name" value="Radical_SAM"/>
    <property type="match status" value="1"/>
</dbReference>
<keyword evidence="4" id="KW-0479">Metal-binding</keyword>
<dbReference type="InterPro" id="IPR007197">
    <property type="entry name" value="rSAM"/>
</dbReference>
<sequence length="478" mass="54843">MKVEAPFIHLIKLHTKYYLYDVNSKMIVNISNDLFDFFKSNENIKAEIEIPHKLEDEVRRLLKYDLFSKTDTGYEIEYPQGTNLEEILNNCMRIMTLQVTQNCNLRCKYCVYSGSYSNRVHSNKRMSFETAKSAIDFLYAHSSMTTSIGIGFYGGEPLLEFDLLKKCVEYAKMKFIGKDLSFTLTTNATLLTEEIMKFFVKNNFFVTISFDGPQVIQDKNRVMADGKSGSFETVMKNVEMFLNKYPDFSWHVSFNAVLDPTNDFSCSNDFFMNFETVKSITANGVLVSTDGLKKELEKDETFSIAYEYEMFKNFLCSCGKLDKIGSKLSVAYIEQLEKLVAKREVGIEKNKKFAHPGGPCLIGVHKFFVNADGNFYPCERVDESANVTKIGNIKSGFDFDRIRELLNIGKLTENECKNCWAFQFCIQCFRSAVDGDKLSKEKRLAKCKSSKMNAEESIKDYIVLKEYHSKFGEGLRGN</sequence>
<dbReference type="InterPro" id="IPR058240">
    <property type="entry name" value="rSAM_sf"/>
</dbReference>
<dbReference type="OrthoDB" id="1994517at2"/>
<dbReference type="SFLD" id="SFLDG01067">
    <property type="entry name" value="SPASM/twitch_domain_containing"/>
    <property type="match status" value="1"/>
</dbReference>
<dbReference type="GO" id="GO:0046872">
    <property type="term" value="F:metal ion binding"/>
    <property type="evidence" value="ECO:0007669"/>
    <property type="project" value="UniProtKB-KW"/>
</dbReference>
<dbReference type="InterPro" id="IPR013785">
    <property type="entry name" value="Aldolase_TIM"/>
</dbReference>
<evidence type="ECO:0000256" key="2">
    <source>
        <dbReference type="ARBA" id="ARBA00022485"/>
    </source>
</evidence>
<dbReference type="SFLD" id="SFLDG01386">
    <property type="entry name" value="main_SPASM_domain-containing"/>
    <property type="match status" value="1"/>
</dbReference>
<reference evidence="9 10" key="1">
    <citation type="submission" date="2015-09" db="EMBL/GenBank/DDBJ databases">
        <authorList>
            <consortium name="Pathogen Informatics"/>
        </authorList>
    </citation>
    <scope>NUCLEOTIDE SEQUENCE [LARGE SCALE GENOMIC DNA]</scope>
    <source>
        <strain evidence="9 10">2789STDY5834968</strain>
    </source>
</reference>
<comment type="similarity">
    <text evidence="7">Belongs to the radical SAM superfamily. Anaerobic sulfatase-maturating enzyme family.</text>
</comment>
<dbReference type="SFLD" id="SFLDS00029">
    <property type="entry name" value="Radical_SAM"/>
    <property type="match status" value="1"/>
</dbReference>
<dbReference type="PANTHER" id="PTHR43273:SF3">
    <property type="entry name" value="ANAEROBIC SULFATASE-MATURATING ENZYME HOMOLOG ASLB-RELATED"/>
    <property type="match status" value="1"/>
</dbReference>
<accession>A0A173T2F5</accession>
<dbReference type="GO" id="GO:0051539">
    <property type="term" value="F:4 iron, 4 sulfur cluster binding"/>
    <property type="evidence" value="ECO:0007669"/>
    <property type="project" value="UniProtKB-KW"/>
</dbReference>
<dbReference type="PROSITE" id="PS01305">
    <property type="entry name" value="MOAA_NIFB_PQQE"/>
    <property type="match status" value="1"/>
</dbReference>
<dbReference type="Proteomes" id="UP000095673">
    <property type="component" value="Unassembled WGS sequence"/>
</dbReference>
<dbReference type="GO" id="GO:0016491">
    <property type="term" value="F:oxidoreductase activity"/>
    <property type="evidence" value="ECO:0007669"/>
    <property type="project" value="UniProtKB-KW"/>
</dbReference>
<evidence type="ECO:0000313" key="9">
    <source>
        <dbReference type="EMBL" id="CUM95498.1"/>
    </source>
</evidence>
<dbReference type="NCBIfam" id="TIGR04085">
    <property type="entry name" value="rSAM_more_4Fe4S"/>
    <property type="match status" value="1"/>
</dbReference>
<keyword evidence="6" id="KW-0411">Iron-sulfur</keyword>
<comment type="cofactor">
    <cofactor evidence="1">
        <name>[4Fe-4S] cluster</name>
        <dbReference type="ChEBI" id="CHEBI:49883"/>
    </cofactor>
</comment>
<evidence type="ECO:0000313" key="10">
    <source>
        <dbReference type="Proteomes" id="UP000095673"/>
    </source>
</evidence>
<evidence type="ECO:0000256" key="3">
    <source>
        <dbReference type="ARBA" id="ARBA00022691"/>
    </source>
</evidence>
<dbReference type="SFLD" id="SFLDG01384">
    <property type="entry name" value="thioether_bond_formation_requi"/>
    <property type="match status" value="1"/>
</dbReference>
<dbReference type="PANTHER" id="PTHR43273">
    <property type="entry name" value="ANAEROBIC SULFATASE-MATURATING ENZYME HOMOLOG ASLB-RELATED"/>
    <property type="match status" value="1"/>
</dbReference>
<dbReference type="AlphaFoldDB" id="A0A173T2F5"/>